<gene>
    <name evidence="2" type="ORF">LMG31506_01741</name>
</gene>
<proteinExistence type="predicted"/>
<dbReference type="RefSeq" id="WP_211946717.1">
    <property type="nucleotide sequence ID" value="NZ_CAJPUY010000005.1"/>
</dbReference>
<dbReference type="AlphaFoldDB" id="A0A916N2W5"/>
<evidence type="ECO:0000256" key="1">
    <source>
        <dbReference type="SAM" id="Phobius"/>
    </source>
</evidence>
<keyword evidence="1" id="KW-0812">Transmembrane</keyword>
<feature type="transmembrane region" description="Helical" evidence="1">
    <location>
        <begin position="12"/>
        <end position="34"/>
    </location>
</feature>
<accession>A0A916N2W5</accession>
<evidence type="ECO:0008006" key="4">
    <source>
        <dbReference type="Google" id="ProtNLM"/>
    </source>
</evidence>
<name>A0A916N2W5_9BURK</name>
<dbReference type="Proteomes" id="UP000672934">
    <property type="component" value="Unassembled WGS sequence"/>
</dbReference>
<keyword evidence="3" id="KW-1185">Reference proteome</keyword>
<comment type="caution">
    <text evidence="2">The sequence shown here is derived from an EMBL/GenBank/DDBJ whole genome shotgun (WGS) entry which is preliminary data.</text>
</comment>
<evidence type="ECO:0000313" key="2">
    <source>
        <dbReference type="EMBL" id="CAG2136875.1"/>
    </source>
</evidence>
<sequence>MSGFTLASLSGHAGYIAGAFGMAFALIGIELVLLGRRSRASAARHTPPTSPTILR</sequence>
<organism evidence="2 3">
    <name type="scientific">Cupriavidus yeoncheonensis</name>
    <dbReference type="NCBI Taxonomy" id="1462994"/>
    <lineage>
        <taxon>Bacteria</taxon>
        <taxon>Pseudomonadati</taxon>
        <taxon>Pseudomonadota</taxon>
        <taxon>Betaproteobacteria</taxon>
        <taxon>Burkholderiales</taxon>
        <taxon>Burkholderiaceae</taxon>
        <taxon>Cupriavidus</taxon>
    </lineage>
</organism>
<keyword evidence="1" id="KW-0472">Membrane</keyword>
<evidence type="ECO:0000313" key="3">
    <source>
        <dbReference type="Proteomes" id="UP000672934"/>
    </source>
</evidence>
<keyword evidence="1" id="KW-1133">Transmembrane helix</keyword>
<dbReference type="EMBL" id="CAJPUY010000005">
    <property type="protein sequence ID" value="CAG2136875.1"/>
    <property type="molecule type" value="Genomic_DNA"/>
</dbReference>
<protein>
    <recommendedName>
        <fullName evidence="4">Heme exporter protein D</fullName>
    </recommendedName>
</protein>
<reference evidence="2" key="1">
    <citation type="submission" date="2021-03" db="EMBL/GenBank/DDBJ databases">
        <authorList>
            <person name="Peeters C."/>
        </authorList>
    </citation>
    <scope>NUCLEOTIDE SEQUENCE</scope>
    <source>
        <strain evidence="2">LMG 31506</strain>
    </source>
</reference>